<dbReference type="EMBL" id="KQ971343">
    <property type="protein sequence ID" value="KYB27295.1"/>
    <property type="molecule type" value="Genomic_DNA"/>
</dbReference>
<dbReference type="STRING" id="7070.A0A139WHH0"/>
<dbReference type="AlphaFoldDB" id="A0A139WHH0"/>
<dbReference type="SUPFAM" id="SSF49899">
    <property type="entry name" value="Concanavalin A-like lectins/glucanases"/>
    <property type="match status" value="1"/>
</dbReference>
<evidence type="ECO:0000259" key="2">
    <source>
        <dbReference type="SMART" id="SM00210"/>
    </source>
</evidence>
<keyword evidence="4" id="KW-1185">Reference proteome</keyword>
<keyword evidence="3" id="KW-0176">Collagen</keyword>
<organism evidence="3 4">
    <name type="scientific">Tribolium castaneum</name>
    <name type="common">Red flour beetle</name>
    <dbReference type="NCBI Taxonomy" id="7070"/>
    <lineage>
        <taxon>Eukaryota</taxon>
        <taxon>Metazoa</taxon>
        <taxon>Ecdysozoa</taxon>
        <taxon>Arthropoda</taxon>
        <taxon>Hexapoda</taxon>
        <taxon>Insecta</taxon>
        <taxon>Pterygota</taxon>
        <taxon>Neoptera</taxon>
        <taxon>Endopterygota</taxon>
        <taxon>Coleoptera</taxon>
        <taxon>Polyphaga</taxon>
        <taxon>Cucujiformia</taxon>
        <taxon>Tenebrionidae</taxon>
        <taxon>Tenebrionidae incertae sedis</taxon>
        <taxon>Tribolium</taxon>
    </lineage>
</organism>
<proteinExistence type="predicted"/>
<dbReference type="Proteomes" id="UP000007266">
    <property type="component" value="Linkage group 5"/>
</dbReference>
<evidence type="ECO:0000256" key="1">
    <source>
        <dbReference type="ARBA" id="ARBA00022737"/>
    </source>
</evidence>
<reference evidence="3 4" key="2">
    <citation type="journal article" date="2010" name="Nucleic Acids Res.">
        <title>BeetleBase in 2010: revisions to provide comprehensive genomic information for Tribolium castaneum.</title>
        <authorList>
            <person name="Kim H.S."/>
            <person name="Murphy T."/>
            <person name="Xia J."/>
            <person name="Caragea D."/>
            <person name="Park Y."/>
            <person name="Beeman R.W."/>
            <person name="Lorenzen M.D."/>
            <person name="Butcher S."/>
            <person name="Manak J.R."/>
            <person name="Brown S.J."/>
        </authorList>
    </citation>
    <scope>GENOME REANNOTATION</scope>
    <source>
        <strain evidence="3 4">Georgia GA2</strain>
    </source>
</reference>
<dbReference type="Gene3D" id="2.60.120.200">
    <property type="match status" value="1"/>
</dbReference>
<name>A0A139WHH0_TRICA</name>
<gene>
    <name evidence="3" type="primary">AUGUSTUS-3.0.2_33182</name>
    <name evidence="3" type="ORF">TcasGA2_TC033182</name>
</gene>
<dbReference type="GO" id="GO:0005581">
    <property type="term" value="C:collagen trimer"/>
    <property type="evidence" value="ECO:0007669"/>
    <property type="project" value="UniProtKB-KW"/>
</dbReference>
<evidence type="ECO:0000313" key="4">
    <source>
        <dbReference type="Proteomes" id="UP000007266"/>
    </source>
</evidence>
<reference evidence="3 4" key="1">
    <citation type="journal article" date="2008" name="Nature">
        <title>The genome of the model beetle and pest Tribolium castaneum.</title>
        <authorList>
            <consortium name="Tribolium Genome Sequencing Consortium"/>
            <person name="Richards S."/>
            <person name="Gibbs R.A."/>
            <person name="Weinstock G.M."/>
            <person name="Brown S.J."/>
            <person name="Denell R."/>
            <person name="Beeman R.W."/>
            <person name="Gibbs R."/>
            <person name="Beeman R.W."/>
            <person name="Brown S.J."/>
            <person name="Bucher G."/>
            <person name="Friedrich M."/>
            <person name="Grimmelikhuijzen C.J."/>
            <person name="Klingler M."/>
            <person name="Lorenzen M."/>
            <person name="Richards S."/>
            <person name="Roth S."/>
            <person name="Schroder R."/>
            <person name="Tautz D."/>
            <person name="Zdobnov E.M."/>
            <person name="Muzny D."/>
            <person name="Gibbs R.A."/>
            <person name="Weinstock G.M."/>
            <person name="Attaway T."/>
            <person name="Bell S."/>
            <person name="Buhay C.J."/>
            <person name="Chandrabose M.N."/>
            <person name="Chavez D."/>
            <person name="Clerk-Blankenburg K.P."/>
            <person name="Cree A."/>
            <person name="Dao M."/>
            <person name="Davis C."/>
            <person name="Chacko J."/>
            <person name="Dinh H."/>
            <person name="Dugan-Rocha S."/>
            <person name="Fowler G."/>
            <person name="Garner T.T."/>
            <person name="Garnes J."/>
            <person name="Gnirke A."/>
            <person name="Hawes A."/>
            <person name="Hernandez J."/>
            <person name="Hines S."/>
            <person name="Holder M."/>
            <person name="Hume J."/>
            <person name="Jhangiani S.N."/>
            <person name="Joshi V."/>
            <person name="Khan Z.M."/>
            <person name="Jackson L."/>
            <person name="Kovar C."/>
            <person name="Kowis A."/>
            <person name="Lee S."/>
            <person name="Lewis L.R."/>
            <person name="Margolis J."/>
            <person name="Morgan M."/>
            <person name="Nazareth L.V."/>
            <person name="Nguyen N."/>
            <person name="Okwuonu G."/>
            <person name="Parker D."/>
            <person name="Richards S."/>
            <person name="Ruiz S.J."/>
            <person name="Santibanez J."/>
            <person name="Savard J."/>
            <person name="Scherer S.E."/>
            <person name="Schneider B."/>
            <person name="Sodergren E."/>
            <person name="Tautz D."/>
            <person name="Vattahil S."/>
            <person name="Villasana D."/>
            <person name="White C.S."/>
            <person name="Wright R."/>
            <person name="Park Y."/>
            <person name="Beeman R.W."/>
            <person name="Lord J."/>
            <person name="Oppert B."/>
            <person name="Lorenzen M."/>
            <person name="Brown S."/>
            <person name="Wang L."/>
            <person name="Savard J."/>
            <person name="Tautz D."/>
            <person name="Richards S."/>
            <person name="Weinstock G."/>
            <person name="Gibbs R.A."/>
            <person name="Liu Y."/>
            <person name="Worley K."/>
            <person name="Weinstock G."/>
            <person name="Elsik C.G."/>
            <person name="Reese J.T."/>
            <person name="Elhaik E."/>
            <person name="Landan G."/>
            <person name="Graur D."/>
            <person name="Arensburger P."/>
            <person name="Atkinson P."/>
            <person name="Beeman R.W."/>
            <person name="Beidler J."/>
            <person name="Brown S.J."/>
            <person name="Demuth J.P."/>
            <person name="Drury D.W."/>
            <person name="Du Y.Z."/>
            <person name="Fujiwara H."/>
            <person name="Lorenzen M."/>
            <person name="Maselli V."/>
            <person name="Osanai M."/>
            <person name="Park Y."/>
            <person name="Robertson H.M."/>
            <person name="Tu Z."/>
            <person name="Wang J.J."/>
            <person name="Wang S."/>
            <person name="Richards S."/>
            <person name="Song H."/>
            <person name="Zhang L."/>
            <person name="Sodergren E."/>
            <person name="Werner D."/>
            <person name="Stanke M."/>
            <person name="Morgenstern B."/>
            <person name="Solovyev V."/>
            <person name="Kosarev P."/>
            <person name="Brown G."/>
            <person name="Chen H.C."/>
            <person name="Ermolaeva O."/>
            <person name="Hlavina W."/>
            <person name="Kapustin Y."/>
            <person name="Kiryutin B."/>
            <person name="Kitts P."/>
            <person name="Maglott D."/>
            <person name="Pruitt K."/>
            <person name="Sapojnikov V."/>
            <person name="Souvorov A."/>
            <person name="Mackey A.J."/>
            <person name="Waterhouse R.M."/>
            <person name="Wyder S."/>
            <person name="Zdobnov E.M."/>
            <person name="Zdobnov E.M."/>
            <person name="Wyder S."/>
            <person name="Kriventseva E.V."/>
            <person name="Kadowaki T."/>
            <person name="Bork P."/>
            <person name="Aranda M."/>
            <person name="Bao R."/>
            <person name="Beermann A."/>
            <person name="Berns N."/>
            <person name="Bolognesi R."/>
            <person name="Bonneton F."/>
            <person name="Bopp D."/>
            <person name="Brown S.J."/>
            <person name="Bucher G."/>
            <person name="Butts T."/>
            <person name="Chaumot A."/>
            <person name="Denell R.E."/>
            <person name="Ferrier D.E."/>
            <person name="Friedrich M."/>
            <person name="Gordon C.M."/>
            <person name="Jindra M."/>
            <person name="Klingler M."/>
            <person name="Lan Q."/>
            <person name="Lattorff H.M."/>
            <person name="Laudet V."/>
            <person name="von Levetsow C."/>
            <person name="Liu Z."/>
            <person name="Lutz R."/>
            <person name="Lynch J.A."/>
            <person name="da Fonseca R.N."/>
            <person name="Posnien N."/>
            <person name="Reuter R."/>
            <person name="Roth S."/>
            <person name="Savard J."/>
            <person name="Schinko J.B."/>
            <person name="Schmitt C."/>
            <person name="Schoppmeier M."/>
            <person name="Schroder R."/>
            <person name="Shippy T.D."/>
            <person name="Simonnet F."/>
            <person name="Marques-Souza H."/>
            <person name="Tautz D."/>
            <person name="Tomoyasu Y."/>
            <person name="Trauner J."/>
            <person name="Van der Zee M."/>
            <person name="Vervoort M."/>
            <person name="Wittkopp N."/>
            <person name="Wimmer E.A."/>
            <person name="Yang X."/>
            <person name="Jones A.K."/>
            <person name="Sattelle D.B."/>
            <person name="Ebert P.R."/>
            <person name="Nelson D."/>
            <person name="Scott J.G."/>
            <person name="Beeman R.W."/>
            <person name="Muthukrishnan S."/>
            <person name="Kramer K.J."/>
            <person name="Arakane Y."/>
            <person name="Beeman R.W."/>
            <person name="Zhu Q."/>
            <person name="Hogenkamp D."/>
            <person name="Dixit R."/>
            <person name="Oppert B."/>
            <person name="Jiang H."/>
            <person name="Zou Z."/>
            <person name="Marshall J."/>
            <person name="Elpidina E."/>
            <person name="Vinokurov K."/>
            <person name="Oppert C."/>
            <person name="Zou Z."/>
            <person name="Evans J."/>
            <person name="Lu Z."/>
            <person name="Zhao P."/>
            <person name="Sumathipala N."/>
            <person name="Altincicek B."/>
            <person name="Vilcinskas A."/>
            <person name="Williams M."/>
            <person name="Hultmark D."/>
            <person name="Hetru C."/>
            <person name="Jiang H."/>
            <person name="Grimmelikhuijzen C.J."/>
            <person name="Hauser F."/>
            <person name="Cazzamali G."/>
            <person name="Williamson M."/>
            <person name="Park Y."/>
            <person name="Li B."/>
            <person name="Tanaka Y."/>
            <person name="Predel R."/>
            <person name="Neupert S."/>
            <person name="Schachtner J."/>
            <person name="Verleyen P."/>
            <person name="Raible F."/>
            <person name="Bork P."/>
            <person name="Friedrich M."/>
            <person name="Walden K.K."/>
            <person name="Robertson H.M."/>
            <person name="Angeli S."/>
            <person name="Foret S."/>
            <person name="Bucher G."/>
            <person name="Schuetz S."/>
            <person name="Maleszka R."/>
            <person name="Wimmer E.A."/>
            <person name="Beeman R.W."/>
            <person name="Lorenzen M."/>
            <person name="Tomoyasu Y."/>
            <person name="Miller S.C."/>
            <person name="Grossmann D."/>
            <person name="Bucher G."/>
        </authorList>
    </citation>
    <scope>NUCLEOTIDE SEQUENCE [LARGE SCALE GENOMIC DNA]</scope>
    <source>
        <strain evidence="3 4">Georgia GA2</strain>
    </source>
</reference>
<dbReference type="InterPro" id="IPR013320">
    <property type="entry name" value="ConA-like_dom_sf"/>
</dbReference>
<keyword evidence="1" id="KW-0677">Repeat</keyword>
<dbReference type="InParanoid" id="A0A139WHH0"/>
<evidence type="ECO:0000313" key="3">
    <source>
        <dbReference type="EMBL" id="KYB27295.1"/>
    </source>
</evidence>
<dbReference type="SMART" id="SM00210">
    <property type="entry name" value="TSPN"/>
    <property type="match status" value="1"/>
</dbReference>
<dbReference type="OMA" id="DCHAQPH"/>
<sequence>MVLSAKLQRCLTFTGIASIILLGKVKGQFSLYEEEVSAPCSDFKIGNDDLQAYDFIRLYRLDIAETTHPGISKVRGSNQYQTAYRLDKDADLTLPTRDIFPQGLPEQFSFICTFRARRVPKSPWHLIRITDLESRPQFLISLNPRSGTIELSLNNYEGELQTIVFNGTSIFDKNWHKIHFGVSREKVMLYLDCEKNDEALLVEPRGPIDINGELSVSKLENSRQTVPVLAKAYLPGVGVTVINKAVPPG</sequence>
<accession>A0A139WHH0</accession>
<dbReference type="InterPro" id="IPR048287">
    <property type="entry name" value="TSPN-like_N"/>
</dbReference>
<protein>
    <submittedName>
        <fullName evidence="3">Collagen alpha-1(IX) chain-like Protein</fullName>
    </submittedName>
</protein>
<feature type="domain" description="Thrombospondin-like N-terminal" evidence="2">
    <location>
        <begin position="46"/>
        <end position="232"/>
    </location>
</feature>